<dbReference type="InterPro" id="IPR003349">
    <property type="entry name" value="JmjN"/>
</dbReference>
<dbReference type="PROSITE" id="PS51184">
    <property type="entry name" value="JMJC"/>
    <property type="match status" value="1"/>
</dbReference>
<evidence type="ECO:0000259" key="2">
    <source>
        <dbReference type="PROSITE" id="PS51184"/>
    </source>
</evidence>
<dbReference type="AlphaFoldDB" id="A0A8S1J4J6"/>
<dbReference type="Proteomes" id="UP000708148">
    <property type="component" value="Unassembled WGS sequence"/>
</dbReference>
<gene>
    <name evidence="3" type="ORF">OSTQU699_LOCUS6098</name>
</gene>
<reference evidence="3" key="1">
    <citation type="submission" date="2020-12" db="EMBL/GenBank/DDBJ databases">
        <authorList>
            <person name="Iha C."/>
        </authorList>
    </citation>
    <scope>NUCLEOTIDE SEQUENCE</scope>
</reference>
<name>A0A8S1J4J6_9CHLO</name>
<dbReference type="SMART" id="SM00545">
    <property type="entry name" value="JmjN"/>
    <property type="match status" value="1"/>
</dbReference>
<dbReference type="GO" id="GO:0032452">
    <property type="term" value="F:histone demethylase activity"/>
    <property type="evidence" value="ECO:0007669"/>
    <property type="project" value="TreeGrafter"/>
</dbReference>
<dbReference type="GO" id="GO:0005634">
    <property type="term" value="C:nucleus"/>
    <property type="evidence" value="ECO:0007669"/>
    <property type="project" value="TreeGrafter"/>
</dbReference>
<dbReference type="Gene3D" id="2.60.120.650">
    <property type="entry name" value="Cupin"/>
    <property type="match status" value="1"/>
</dbReference>
<dbReference type="GO" id="GO:0010468">
    <property type="term" value="P:regulation of gene expression"/>
    <property type="evidence" value="ECO:0007669"/>
    <property type="project" value="TreeGrafter"/>
</dbReference>
<proteinExistence type="predicted"/>
<keyword evidence="4" id="KW-1185">Reference proteome</keyword>
<dbReference type="PROSITE" id="PS51183">
    <property type="entry name" value="JMJN"/>
    <property type="match status" value="1"/>
</dbReference>
<dbReference type="GO" id="GO:0000785">
    <property type="term" value="C:chromatin"/>
    <property type="evidence" value="ECO:0007669"/>
    <property type="project" value="TreeGrafter"/>
</dbReference>
<evidence type="ECO:0000313" key="3">
    <source>
        <dbReference type="EMBL" id="CAD7700739.1"/>
    </source>
</evidence>
<evidence type="ECO:0000313" key="4">
    <source>
        <dbReference type="Proteomes" id="UP000708148"/>
    </source>
</evidence>
<dbReference type="Pfam" id="PF02373">
    <property type="entry name" value="JmjC"/>
    <property type="match status" value="1"/>
</dbReference>
<sequence length="238" mass="27511">MMAIRISLQQQQRVVRDIPEAATLSPTEEEFRDFCAYIKRIAPEYAKEGIVKIVLPEKWKPNFNLEITKEFETFKQALHHLQEGAAFGTGGMYDQSSYKKYAEDHRSEWLASHPDVTRQLEEAQARGEEASVASTLEDEYWRIVERASEEEVLVDYANNLDTKKFGTPFKCSSTNRPWDLSSLGHHPLNIQKRVGTRIAGVTSPWLYFGALFTTFCWHIEDHFLYSANYLHKGADKTW</sequence>
<dbReference type="PANTHER" id="PTHR10694">
    <property type="entry name" value="LYSINE-SPECIFIC DEMETHYLASE"/>
    <property type="match status" value="1"/>
</dbReference>
<feature type="domain" description="JmjC" evidence="2">
    <location>
        <begin position="175"/>
        <end position="238"/>
    </location>
</feature>
<dbReference type="EMBL" id="CAJHUC010001332">
    <property type="protein sequence ID" value="CAD7700739.1"/>
    <property type="molecule type" value="Genomic_DNA"/>
</dbReference>
<protein>
    <submittedName>
        <fullName evidence="3">Uncharacterized protein</fullName>
    </submittedName>
</protein>
<dbReference type="OrthoDB" id="1678912at2759"/>
<evidence type="ECO:0000259" key="1">
    <source>
        <dbReference type="PROSITE" id="PS51183"/>
    </source>
</evidence>
<comment type="caution">
    <text evidence="3">The sequence shown here is derived from an EMBL/GenBank/DDBJ whole genome shotgun (WGS) entry which is preliminary data.</text>
</comment>
<organism evidence="3 4">
    <name type="scientific">Ostreobium quekettii</name>
    <dbReference type="NCBI Taxonomy" id="121088"/>
    <lineage>
        <taxon>Eukaryota</taxon>
        <taxon>Viridiplantae</taxon>
        <taxon>Chlorophyta</taxon>
        <taxon>core chlorophytes</taxon>
        <taxon>Ulvophyceae</taxon>
        <taxon>TCBD clade</taxon>
        <taxon>Bryopsidales</taxon>
        <taxon>Ostreobineae</taxon>
        <taxon>Ostreobiaceae</taxon>
        <taxon>Ostreobium</taxon>
    </lineage>
</organism>
<dbReference type="InterPro" id="IPR003347">
    <property type="entry name" value="JmjC_dom"/>
</dbReference>
<feature type="domain" description="JmjN" evidence="1">
    <location>
        <begin position="21"/>
        <end position="62"/>
    </location>
</feature>
<accession>A0A8S1J4J6</accession>
<dbReference type="SUPFAM" id="SSF51197">
    <property type="entry name" value="Clavaminate synthase-like"/>
    <property type="match status" value="1"/>
</dbReference>
<dbReference type="Pfam" id="PF02375">
    <property type="entry name" value="JmjN"/>
    <property type="match status" value="1"/>
</dbReference>